<dbReference type="EMBL" id="SRME01000001">
    <property type="protein sequence ID" value="TGG88834.1"/>
    <property type="molecule type" value="Genomic_DNA"/>
</dbReference>
<name>A0A4Z0W6T0_9BACT</name>
<protein>
    <submittedName>
        <fullName evidence="1">Uncharacterized protein</fullName>
    </submittedName>
</protein>
<evidence type="ECO:0000313" key="1">
    <source>
        <dbReference type="EMBL" id="TGG88834.1"/>
    </source>
</evidence>
<dbReference type="OrthoDB" id="5843584at2"/>
<gene>
    <name evidence="1" type="ORF">E4650_01165</name>
</gene>
<organism evidence="1 2">
    <name type="scientific">Geotoga petraea</name>
    <dbReference type="NCBI Taxonomy" id="28234"/>
    <lineage>
        <taxon>Bacteria</taxon>
        <taxon>Thermotogati</taxon>
        <taxon>Thermotogota</taxon>
        <taxon>Thermotogae</taxon>
        <taxon>Petrotogales</taxon>
        <taxon>Petrotogaceae</taxon>
        <taxon>Geotoga</taxon>
    </lineage>
</organism>
<accession>A0A4Z0W6T0</accession>
<dbReference type="AlphaFoldDB" id="A0A4Z0W6T0"/>
<dbReference type="Proteomes" id="UP000297288">
    <property type="component" value="Unassembled WGS sequence"/>
</dbReference>
<proteinExistence type="predicted"/>
<comment type="caution">
    <text evidence="1">The sequence shown here is derived from an EMBL/GenBank/DDBJ whole genome shotgun (WGS) entry which is preliminary data.</text>
</comment>
<sequence>MTFREFSKEIDELILNSVRKNKTQNIIKKFLKGEITEIYSQESINLFINRLRKKAVRDFESIGNEIDLSGSVEEKINEIQRIFFPENLLDYEETIKHVRGKRRVEISKLDEPIIDNPYKEILITSNVLLTMPKNKENLPSEYKSKVDFEEKQKYWYDHPVPIDTPDSENEIIYGLTKLNDSVSVETNEKVTVVLSISCTHDSLNIIAKKYLRDILRTYDLENLNVYAFTEDDVEKMIDIVIKDDIKREETKKVIGVSGKYGRHYSFLKAVSVFWSYYIDPRIKATFKIDLDQVFDQRALHKYTGEFAFEIFKDKLWGSVGVHNGEEVQLGMIAGSLVNDYDIKKSLFEPDIKKDEITITYDKFIFNSQKPQYISTIAEMGTRYKKKDNPIIRYHVTGGTNGILVEDLIKYKPFTPSFIGRAEDQAFILSIIDKKIHGKYLRYYHNDKLVMRHDKHNLIKKTIEESKIGKLIGDYERILLFSYYASGILDNYDYIKEELFPFTGCFITKIPFLTVYFRALLKTYSLAEENEIEAKEFLLEISERLNEIISKIEDGYYKDQFQKEKIVWENFYNSFIEKTEENEQLLADIRIK</sequence>
<dbReference type="RefSeq" id="WP_135402459.1">
    <property type="nucleotide sequence ID" value="NZ_SRME01000001.1"/>
</dbReference>
<reference evidence="1 2" key="1">
    <citation type="submission" date="2019-04" db="EMBL/GenBank/DDBJ databases">
        <title>Draft genome sequence data and analysis of a Fermenting Bacterium, Geotoga petraea strain HO-Geo1, isolated from heavy-oil petroleum reservoir in Russia.</title>
        <authorList>
            <person name="Grouzdev D.S."/>
            <person name="Semenova E.M."/>
            <person name="Sokolova D.S."/>
            <person name="Tourova T.P."/>
            <person name="Poltaraus A.B."/>
            <person name="Nazina T.N."/>
        </authorList>
    </citation>
    <scope>NUCLEOTIDE SEQUENCE [LARGE SCALE GENOMIC DNA]</scope>
    <source>
        <strain evidence="1 2">HO-Geo1</strain>
    </source>
</reference>
<evidence type="ECO:0000313" key="2">
    <source>
        <dbReference type="Proteomes" id="UP000297288"/>
    </source>
</evidence>